<gene>
    <name evidence="2" type="ORF">E4663_01225</name>
</gene>
<feature type="transmembrane region" description="Helical" evidence="1">
    <location>
        <begin position="33"/>
        <end position="55"/>
    </location>
</feature>
<name>A0A4Z0H195_9BACI</name>
<evidence type="ECO:0000256" key="1">
    <source>
        <dbReference type="SAM" id="Phobius"/>
    </source>
</evidence>
<dbReference type="OrthoDB" id="2972366at2"/>
<keyword evidence="1" id="KW-0472">Membrane</keyword>
<accession>A0A4Z0H195</accession>
<sequence>MKGKLFHILNIIVLILMSAVCLLAWFGNAMSQVTYTSINFAIMTTYVWWGAFYWIQFSRKETAWRVIWFVISIGVVFYWMSGGGATFYNAFLK</sequence>
<keyword evidence="1" id="KW-0812">Transmembrane</keyword>
<dbReference type="RefSeq" id="WP_079479007.1">
    <property type="nucleotide sequence ID" value="NZ_FVYZ01000004.1"/>
</dbReference>
<evidence type="ECO:0000313" key="2">
    <source>
        <dbReference type="EMBL" id="TGB03654.1"/>
    </source>
</evidence>
<dbReference type="EMBL" id="SRJC01000001">
    <property type="protein sequence ID" value="TGB03654.1"/>
    <property type="molecule type" value="Genomic_DNA"/>
</dbReference>
<reference evidence="2 3" key="1">
    <citation type="journal article" date="2003" name="Int. J. Syst. Evol. Microbiol.">
        <title>Halobacillus salinus sp. nov., isolated from a salt lake on the coast of the East Sea in Korea.</title>
        <authorList>
            <person name="Yoon J.H."/>
            <person name="Kang K.H."/>
            <person name="Park Y.H."/>
        </authorList>
    </citation>
    <scope>NUCLEOTIDE SEQUENCE [LARGE SCALE GENOMIC DNA]</scope>
    <source>
        <strain evidence="2 3">HSL-3</strain>
    </source>
</reference>
<feature type="transmembrane region" description="Helical" evidence="1">
    <location>
        <begin position="7"/>
        <end position="27"/>
    </location>
</feature>
<organism evidence="2 3">
    <name type="scientific">Halobacillus salinus</name>
    <dbReference type="NCBI Taxonomy" id="192814"/>
    <lineage>
        <taxon>Bacteria</taxon>
        <taxon>Bacillati</taxon>
        <taxon>Bacillota</taxon>
        <taxon>Bacilli</taxon>
        <taxon>Bacillales</taxon>
        <taxon>Bacillaceae</taxon>
        <taxon>Halobacillus</taxon>
    </lineage>
</organism>
<keyword evidence="3" id="KW-1185">Reference proteome</keyword>
<dbReference type="AlphaFoldDB" id="A0A4Z0H195"/>
<dbReference type="Proteomes" id="UP000297982">
    <property type="component" value="Unassembled WGS sequence"/>
</dbReference>
<comment type="caution">
    <text evidence="2">The sequence shown here is derived from an EMBL/GenBank/DDBJ whole genome shotgun (WGS) entry which is preliminary data.</text>
</comment>
<evidence type="ECO:0000313" key="3">
    <source>
        <dbReference type="Proteomes" id="UP000297982"/>
    </source>
</evidence>
<keyword evidence="1" id="KW-1133">Transmembrane helix</keyword>
<feature type="transmembrane region" description="Helical" evidence="1">
    <location>
        <begin position="67"/>
        <end position="91"/>
    </location>
</feature>
<proteinExistence type="predicted"/>
<protein>
    <submittedName>
        <fullName evidence="2">Uncharacterized protein</fullName>
    </submittedName>
</protein>